<gene>
    <name evidence="2" type="ORF">WJ0W_001394</name>
</gene>
<accession>A0ABN8TZK2</accession>
<evidence type="ECO:0000313" key="2">
    <source>
        <dbReference type="EMBL" id="CAH8244156.1"/>
    </source>
</evidence>
<comment type="caution">
    <text evidence="2">The sequence shown here is derived from an EMBL/GenBank/DDBJ whole genome shotgun (WGS) entry which is preliminary data.</text>
</comment>
<reference evidence="2" key="1">
    <citation type="submission" date="2022-06" db="EMBL/GenBank/DDBJ databases">
        <authorList>
            <person name="Dietemann V."/>
            <person name="Ory F."/>
            <person name="Dainat B."/>
            <person name="Oberhansli S."/>
        </authorList>
    </citation>
    <scope>NUCLEOTIDE SEQUENCE</scope>
    <source>
        <strain evidence="2">Ena-SAMPLE-TAB-26-04-2022-14:26:32:270-5432</strain>
    </source>
</reference>
<sequence length="76" mass="8551">MYLYKPTNLITASAWLIIVTIVLIMIACIIAVAVAGTFFARRMMSRIDHLHQNMNLVGKGVLEVRSQATRKMKSET</sequence>
<organism evidence="2 3">
    <name type="scientific">Paenibacillus melissococcoides</name>
    <dbReference type="NCBI Taxonomy" id="2912268"/>
    <lineage>
        <taxon>Bacteria</taxon>
        <taxon>Bacillati</taxon>
        <taxon>Bacillota</taxon>
        <taxon>Bacilli</taxon>
        <taxon>Bacillales</taxon>
        <taxon>Paenibacillaceae</taxon>
        <taxon>Paenibacillus</taxon>
    </lineage>
</organism>
<evidence type="ECO:0000313" key="3">
    <source>
        <dbReference type="Proteomes" id="UP001154322"/>
    </source>
</evidence>
<evidence type="ECO:0000256" key="1">
    <source>
        <dbReference type="SAM" id="Phobius"/>
    </source>
</evidence>
<dbReference type="EMBL" id="CALYLO010000001">
    <property type="protein sequence ID" value="CAH8244156.1"/>
    <property type="molecule type" value="Genomic_DNA"/>
</dbReference>
<dbReference type="RefSeq" id="WP_213426947.1">
    <property type="nucleotide sequence ID" value="NZ_AP031286.1"/>
</dbReference>
<keyword evidence="1" id="KW-1133">Transmembrane helix</keyword>
<keyword evidence="3" id="KW-1185">Reference proteome</keyword>
<dbReference type="Proteomes" id="UP001154322">
    <property type="component" value="Unassembled WGS sequence"/>
</dbReference>
<proteinExistence type="predicted"/>
<dbReference type="Gene3D" id="6.10.340.10">
    <property type="match status" value="1"/>
</dbReference>
<name>A0ABN8TZK2_9BACL</name>
<keyword evidence="1" id="KW-0812">Transmembrane</keyword>
<protein>
    <submittedName>
        <fullName evidence="2">Uncharacterized protein</fullName>
    </submittedName>
</protein>
<keyword evidence="1" id="KW-0472">Membrane</keyword>
<dbReference type="PROSITE" id="PS51257">
    <property type="entry name" value="PROKAR_LIPOPROTEIN"/>
    <property type="match status" value="1"/>
</dbReference>
<feature type="transmembrane region" description="Helical" evidence="1">
    <location>
        <begin position="12"/>
        <end position="40"/>
    </location>
</feature>